<sequence length="305" mass="30976">MRFSTAIITSVAFTALVSACNQKPVGDNPSGNPIGLPGLAQQVPAGTPFTITWQPTTPGGVSIVLLRGPSTNVVPIACITDSIPNTGKFVWTPSTSLEPDVTHYGLQIIVDGTGEFQYSTQFGISNPSYNPATTHSTTTSRHTNTATREHTETATGTAPQTIPTTTSSQSSESQIPSHTFNATTHSATTPVVIISTLSANATHLTGPTAPHPTIASTGVPQHNSTHLRGTKTMTVPKTLQVSSASAKRTTKTNHVIASATGPASSPSSTSAATSSPAAASTNGAAQLGTAGGLIAALAAAITLML</sequence>
<feature type="domain" description="Yeast cell wall synthesis Kre9/Knh1-like N-terminal" evidence="4">
    <location>
        <begin position="37"/>
        <end position="124"/>
    </location>
</feature>
<keyword evidence="6" id="KW-1185">Reference proteome</keyword>
<feature type="compositionally biased region" description="Low complexity" evidence="2">
    <location>
        <begin position="132"/>
        <end position="146"/>
    </location>
</feature>
<dbReference type="Proteomes" id="UP000664521">
    <property type="component" value="Unassembled WGS sequence"/>
</dbReference>
<feature type="compositionally biased region" description="Low complexity" evidence="2">
    <location>
        <begin position="153"/>
        <end position="177"/>
    </location>
</feature>
<dbReference type="AlphaFoldDB" id="A0A8H3F233"/>
<comment type="caution">
    <text evidence="5">The sequence shown here is derived from an EMBL/GenBank/DDBJ whole genome shotgun (WGS) entry which is preliminary data.</text>
</comment>
<feature type="region of interest" description="Disordered" evidence="2">
    <location>
        <begin position="127"/>
        <end position="177"/>
    </location>
</feature>
<dbReference type="PANTHER" id="PTHR40633">
    <property type="entry name" value="MATRIX PROTEIN, PUTATIVE (AFU_ORTHOLOGUE AFUA_8G05410)-RELATED"/>
    <property type="match status" value="1"/>
</dbReference>
<evidence type="ECO:0000256" key="3">
    <source>
        <dbReference type="SAM" id="SignalP"/>
    </source>
</evidence>
<dbReference type="InterPro" id="IPR018466">
    <property type="entry name" value="Kre9/Knh1-like_N"/>
</dbReference>
<protein>
    <recommendedName>
        <fullName evidence="4">Yeast cell wall synthesis Kre9/Knh1-like N-terminal domain-containing protein</fullName>
    </recommendedName>
</protein>
<dbReference type="EMBL" id="CAJPDS010000012">
    <property type="protein sequence ID" value="CAF9912966.1"/>
    <property type="molecule type" value="Genomic_DNA"/>
</dbReference>
<feature type="chain" id="PRO_5034722610" description="Yeast cell wall synthesis Kre9/Knh1-like N-terminal domain-containing protein" evidence="3">
    <location>
        <begin position="20"/>
        <end position="305"/>
    </location>
</feature>
<gene>
    <name evidence="5" type="ORF">HETSPECPRED_001276</name>
</gene>
<feature type="signal peptide" evidence="3">
    <location>
        <begin position="1"/>
        <end position="19"/>
    </location>
</feature>
<name>A0A8H3F233_9LECA</name>
<organism evidence="5 6">
    <name type="scientific">Heterodermia speciosa</name>
    <dbReference type="NCBI Taxonomy" id="116794"/>
    <lineage>
        <taxon>Eukaryota</taxon>
        <taxon>Fungi</taxon>
        <taxon>Dikarya</taxon>
        <taxon>Ascomycota</taxon>
        <taxon>Pezizomycotina</taxon>
        <taxon>Lecanoromycetes</taxon>
        <taxon>OSLEUM clade</taxon>
        <taxon>Lecanoromycetidae</taxon>
        <taxon>Caliciales</taxon>
        <taxon>Physciaceae</taxon>
        <taxon>Heterodermia</taxon>
    </lineage>
</organism>
<dbReference type="OrthoDB" id="4094614at2759"/>
<dbReference type="InterPro" id="IPR052982">
    <property type="entry name" value="SRP1/TIP1-like"/>
</dbReference>
<reference evidence="5" key="1">
    <citation type="submission" date="2021-03" db="EMBL/GenBank/DDBJ databases">
        <authorList>
            <person name="Tagirdzhanova G."/>
        </authorList>
    </citation>
    <scope>NUCLEOTIDE SEQUENCE</scope>
</reference>
<evidence type="ECO:0000256" key="2">
    <source>
        <dbReference type="SAM" id="MobiDB-lite"/>
    </source>
</evidence>
<dbReference type="Pfam" id="PF10342">
    <property type="entry name" value="Kre9_KNH"/>
    <property type="match status" value="1"/>
</dbReference>
<evidence type="ECO:0000259" key="4">
    <source>
        <dbReference type="Pfam" id="PF10342"/>
    </source>
</evidence>
<dbReference type="PANTHER" id="PTHR40633:SF1">
    <property type="entry name" value="GPI ANCHORED SERINE-THREONINE RICH PROTEIN (AFU_ORTHOLOGUE AFUA_1G03630)"/>
    <property type="match status" value="1"/>
</dbReference>
<evidence type="ECO:0000313" key="5">
    <source>
        <dbReference type="EMBL" id="CAF9912966.1"/>
    </source>
</evidence>
<evidence type="ECO:0000313" key="6">
    <source>
        <dbReference type="Proteomes" id="UP000664521"/>
    </source>
</evidence>
<keyword evidence="1 3" id="KW-0732">Signal</keyword>
<dbReference type="PROSITE" id="PS51257">
    <property type="entry name" value="PROKAR_LIPOPROTEIN"/>
    <property type="match status" value="1"/>
</dbReference>
<accession>A0A8H3F233</accession>
<feature type="region of interest" description="Disordered" evidence="2">
    <location>
        <begin position="257"/>
        <end position="277"/>
    </location>
</feature>
<proteinExistence type="predicted"/>
<evidence type="ECO:0000256" key="1">
    <source>
        <dbReference type="ARBA" id="ARBA00022729"/>
    </source>
</evidence>